<evidence type="ECO:0000313" key="1">
    <source>
        <dbReference type="EMBL" id="MEC0241902.1"/>
    </source>
</evidence>
<dbReference type="RefSeq" id="WP_326089572.1">
    <property type="nucleotide sequence ID" value="NZ_JARLKZ010000014.1"/>
</dbReference>
<evidence type="ECO:0000313" key="2">
    <source>
        <dbReference type="Proteomes" id="UP001344632"/>
    </source>
</evidence>
<evidence type="ECO:0008006" key="3">
    <source>
        <dbReference type="Google" id="ProtNLM"/>
    </source>
</evidence>
<sequence>MSKAPEVTDEMYQKMSDLAYNDLKKGSKPKELPGWEVLEKPANDDHTGFDAVTFYNPDTKQAVIAYRGTEGGKGLSDSVPDYIADGGIGIRELGRKIDKSLEVKYPWDDAVQSIEDKVGITTVKDWAGEVDRQLDKTFNGDKQLYQAEDYANEMQKKHKNLDFSLTGHSLGGGNAQYAAAYTGLSAVTFSAPSVMGSLSTSARRKAEAGEYDSQIVNYAHPGDIIASGTLGGYDRHVGSTYYIDSNYKDANDGVSLIDKAKNTLDGPYYHGLKQYKFDENGYIKNPLYDDQTGELVDGAPRMPASFSLMEDLGMSAFGKMHRLAQMGAMMGGAGSGLIRVTPEELSSVAEKWNRNAQQISADMQTVRSKLMNYMHSSHSRRLQPLVAQLDASISELTQWHVQQTTEFLGFIHKKAEQFQQADASNNGKMMG</sequence>
<dbReference type="Pfam" id="PF26363">
    <property type="entry name" value="Phospholipase-like"/>
    <property type="match status" value="1"/>
</dbReference>
<dbReference type="Gene3D" id="1.10.287.1060">
    <property type="entry name" value="ESAT-6-like"/>
    <property type="match status" value="1"/>
</dbReference>
<gene>
    <name evidence="1" type="ORF">P4H66_18975</name>
</gene>
<dbReference type="EMBL" id="JARLKZ010000014">
    <property type="protein sequence ID" value="MEC0241902.1"/>
    <property type="molecule type" value="Genomic_DNA"/>
</dbReference>
<dbReference type="Proteomes" id="UP001344632">
    <property type="component" value="Unassembled WGS sequence"/>
</dbReference>
<dbReference type="InterPro" id="IPR029058">
    <property type="entry name" value="AB_hydrolase_fold"/>
</dbReference>
<dbReference type="SUPFAM" id="SSF53474">
    <property type="entry name" value="alpha/beta-Hydrolases"/>
    <property type="match status" value="1"/>
</dbReference>
<protein>
    <recommendedName>
        <fullName evidence="3">Fungal lipase-like domain-containing protein</fullName>
    </recommendedName>
</protein>
<proteinExistence type="predicted"/>
<organism evidence="1 2">
    <name type="scientific">Paenibacillus dokdonensis</name>
    <dbReference type="NCBI Taxonomy" id="2567944"/>
    <lineage>
        <taxon>Bacteria</taxon>
        <taxon>Bacillati</taxon>
        <taxon>Bacillota</taxon>
        <taxon>Bacilli</taxon>
        <taxon>Bacillales</taxon>
        <taxon>Paenibacillaceae</taxon>
        <taxon>Paenibacillus</taxon>
    </lineage>
</organism>
<dbReference type="Gene3D" id="3.40.50.1820">
    <property type="entry name" value="alpha/beta hydrolase"/>
    <property type="match status" value="1"/>
</dbReference>
<accession>A0ABU6GS24</accession>
<comment type="caution">
    <text evidence="1">The sequence shown here is derived from an EMBL/GenBank/DDBJ whole genome shotgun (WGS) entry which is preliminary data.</text>
</comment>
<keyword evidence="2" id="KW-1185">Reference proteome</keyword>
<reference evidence="1 2" key="1">
    <citation type="submission" date="2023-03" db="EMBL/GenBank/DDBJ databases">
        <title>Bacillus Genome Sequencing.</title>
        <authorList>
            <person name="Dunlap C."/>
        </authorList>
    </citation>
    <scope>NUCLEOTIDE SEQUENCE [LARGE SCALE GENOMIC DNA]</scope>
    <source>
        <strain evidence="1 2">BD-525</strain>
    </source>
</reference>
<name>A0ABU6GS24_9BACL</name>